<dbReference type="GO" id="GO:0016042">
    <property type="term" value="P:lipid catabolic process"/>
    <property type="evidence" value="ECO:0007669"/>
    <property type="project" value="UniProtKB-UniRule"/>
</dbReference>
<feature type="active site" description="Proton acceptor" evidence="4">
    <location>
        <position position="240"/>
    </location>
</feature>
<dbReference type="Pfam" id="PF01734">
    <property type="entry name" value="Patatin"/>
    <property type="match status" value="1"/>
</dbReference>
<dbReference type="Proteomes" id="UP000075604">
    <property type="component" value="Unassembled WGS sequence"/>
</dbReference>
<dbReference type="PANTHER" id="PTHR14226:SF57">
    <property type="entry name" value="BLR7027 PROTEIN"/>
    <property type="match status" value="1"/>
</dbReference>
<evidence type="ECO:0000256" key="2">
    <source>
        <dbReference type="ARBA" id="ARBA00022963"/>
    </source>
</evidence>
<evidence type="ECO:0000313" key="7">
    <source>
        <dbReference type="Proteomes" id="UP000075604"/>
    </source>
</evidence>
<feature type="domain" description="PNPLA" evidence="5">
    <location>
        <begin position="29"/>
        <end position="253"/>
    </location>
</feature>
<dbReference type="EMBL" id="JELX01001901">
    <property type="protein sequence ID" value="KYF57229.1"/>
    <property type="molecule type" value="Genomic_DNA"/>
</dbReference>
<gene>
    <name evidence="6" type="ORF">BE04_11370</name>
</gene>
<dbReference type="SUPFAM" id="SSF52151">
    <property type="entry name" value="FabD/lysophospholipase-like"/>
    <property type="match status" value="1"/>
</dbReference>
<dbReference type="Gene3D" id="3.40.1090.10">
    <property type="entry name" value="Cytosolic phospholipase A2 catalytic domain"/>
    <property type="match status" value="1"/>
</dbReference>
<evidence type="ECO:0000256" key="4">
    <source>
        <dbReference type="PROSITE-ProRule" id="PRU01161"/>
    </source>
</evidence>
<protein>
    <recommendedName>
        <fullName evidence="5">PNPLA domain-containing protein</fullName>
    </recommendedName>
</protein>
<dbReference type="GO" id="GO:0016787">
    <property type="term" value="F:hydrolase activity"/>
    <property type="evidence" value="ECO:0007669"/>
    <property type="project" value="UniProtKB-UniRule"/>
</dbReference>
<evidence type="ECO:0000313" key="6">
    <source>
        <dbReference type="EMBL" id="KYF57229.1"/>
    </source>
</evidence>
<sequence>MSDHDLSDQEYKAAYWAGCEGVPEGRVALVLTGAGARGAYEAGFVSRLLPELKQSRPKILVGTSAGAINAALLATLGHRTAEDVSREIVERWQRIHKDMVLGSVWVSLLRAGIKYVASLLLGTEGPRSLLDTSPLLFNLKNQTLIDWDIINDNINNINEDEEPCVDVLAVVTTESGSGRTKVFYQTRREDLATVSSDDLRGIDYVRTRLSPEHVLASAAIPVLFPPTFIGSPARGRFFVDGGLRLNAPLTPAMAFHANHIIVVSTDSRRYGSSAAASIRRSPSMQDHILQIMRVITSDRMVEDVRGLLEQNRLLLKIARDKMERGELREQDRVAIIFGGPSGQDDVGSVAARALEDILRGTRKLNHLDLSLLYWLTSVNPYSRPDVLSYVLFEPEFISAAIRAGIQDADELIEDNPTERELWTAMCRRYEKKIERAEGHR</sequence>
<dbReference type="InterPro" id="IPR016035">
    <property type="entry name" value="Acyl_Trfase/lysoPLipase"/>
</dbReference>
<feature type="short sequence motif" description="DGA/G" evidence="4">
    <location>
        <begin position="240"/>
        <end position="242"/>
    </location>
</feature>
<dbReference type="AlphaFoldDB" id="A0A150PNG9"/>
<keyword evidence="2 4" id="KW-0442">Lipid degradation</keyword>
<feature type="short sequence motif" description="GXSXG" evidence="4">
    <location>
        <begin position="62"/>
        <end position="66"/>
    </location>
</feature>
<dbReference type="InterPro" id="IPR050301">
    <property type="entry name" value="NTE"/>
</dbReference>
<evidence type="ECO:0000256" key="3">
    <source>
        <dbReference type="ARBA" id="ARBA00023098"/>
    </source>
</evidence>
<keyword evidence="1 4" id="KW-0378">Hydrolase</keyword>
<evidence type="ECO:0000256" key="1">
    <source>
        <dbReference type="ARBA" id="ARBA00022801"/>
    </source>
</evidence>
<comment type="caution">
    <text evidence="6">The sequence shown here is derived from an EMBL/GenBank/DDBJ whole genome shotgun (WGS) entry which is preliminary data.</text>
</comment>
<reference evidence="6 7" key="1">
    <citation type="submission" date="2014-02" db="EMBL/GenBank/DDBJ databases">
        <title>The small core and large imbalanced accessory genome model reveals a collaborative survival strategy of Sorangium cellulosum strains in nature.</title>
        <authorList>
            <person name="Han K."/>
            <person name="Peng R."/>
            <person name="Blom J."/>
            <person name="Li Y.-Z."/>
        </authorList>
    </citation>
    <scope>NUCLEOTIDE SEQUENCE [LARGE SCALE GENOMIC DNA]</scope>
    <source>
        <strain evidence="6 7">So0157-18</strain>
    </source>
</reference>
<feature type="active site" description="Nucleophile" evidence="4">
    <location>
        <position position="64"/>
    </location>
</feature>
<keyword evidence="3 4" id="KW-0443">Lipid metabolism</keyword>
<evidence type="ECO:0000259" key="5">
    <source>
        <dbReference type="PROSITE" id="PS51635"/>
    </source>
</evidence>
<dbReference type="PROSITE" id="PS51635">
    <property type="entry name" value="PNPLA"/>
    <property type="match status" value="1"/>
</dbReference>
<dbReference type="PANTHER" id="PTHR14226">
    <property type="entry name" value="NEUROPATHY TARGET ESTERASE/SWISS CHEESE D.MELANOGASTER"/>
    <property type="match status" value="1"/>
</dbReference>
<dbReference type="InterPro" id="IPR002641">
    <property type="entry name" value="PNPLA_dom"/>
</dbReference>
<organism evidence="6 7">
    <name type="scientific">Sorangium cellulosum</name>
    <name type="common">Polyangium cellulosum</name>
    <dbReference type="NCBI Taxonomy" id="56"/>
    <lineage>
        <taxon>Bacteria</taxon>
        <taxon>Pseudomonadati</taxon>
        <taxon>Myxococcota</taxon>
        <taxon>Polyangia</taxon>
        <taxon>Polyangiales</taxon>
        <taxon>Polyangiaceae</taxon>
        <taxon>Sorangium</taxon>
    </lineage>
</organism>
<accession>A0A150PNG9</accession>
<feature type="short sequence motif" description="GXGXXG" evidence="4">
    <location>
        <begin position="33"/>
        <end position="38"/>
    </location>
</feature>
<name>A0A150PNG9_SORCE</name>
<proteinExistence type="predicted"/>